<evidence type="ECO:0000313" key="1">
    <source>
        <dbReference type="EMBL" id="QAT64080.1"/>
    </source>
</evidence>
<sequence>MKVMVIKTDAHLRKDVKKAIRSEVKRAIETGVMVLDGGMDMSMIEVDEFQISELFSEEKSFSFEESVKNAVNYIDNKYATSVIGVGTGIPAGDVNSLEPQPLKWAKKAPLLQIELDDIDSVPRIFYKGKEIKDKVRVDFSFLPNDDAGFHPTHIDFEYIDRESKFGTKAIVYNRYFHDQGEDHETS</sequence>
<dbReference type="RefSeq" id="WP_053071265.1">
    <property type="nucleotide sequence ID" value="NZ_CP023481.1"/>
</dbReference>
<dbReference type="EMBL" id="CP035232">
    <property type="protein sequence ID" value="QAT64080.1"/>
    <property type="molecule type" value="Genomic_DNA"/>
</dbReference>
<dbReference type="Proteomes" id="UP000288675">
    <property type="component" value="Chromosome"/>
</dbReference>
<protein>
    <submittedName>
        <fullName evidence="1">Uncharacterized protein</fullName>
    </submittedName>
</protein>
<gene>
    <name evidence="1" type="ORF">EQZ20_03550</name>
</gene>
<organism evidence="1 2">
    <name type="scientific">Bacillus glycinifermentans</name>
    <dbReference type="NCBI Taxonomy" id="1664069"/>
    <lineage>
        <taxon>Bacteria</taxon>
        <taxon>Bacillati</taxon>
        <taxon>Bacillota</taxon>
        <taxon>Bacilli</taxon>
        <taxon>Bacillales</taxon>
        <taxon>Bacillaceae</taxon>
        <taxon>Bacillus</taxon>
    </lineage>
</organism>
<dbReference type="GeneID" id="82851750"/>
<dbReference type="AlphaFoldDB" id="A0AAJ4D160"/>
<accession>A0AAJ4D160</accession>
<name>A0AAJ4D160_9BACI</name>
<proteinExistence type="predicted"/>
<evidence type="ECO:0000313" key="2">
    <source>
        <dbReference type="Proteomes" id="UP000288675"/>
    </source>
</evidence>
<reference evidence="1 2" key="1">
    <citation type="submission" date="2019-01" db="EMBL/GenBank/DDBJ databases">
        <title>Genome sequence of Bacillus glycinifermentans SRCM103574.</title>
        <authorList>
            <person name="Kong H.-J."/>
            <person name="Jeong S.-Y."/>
            <person name="Jeong D.-Y."/>
        </authorList>
    </citation>
    <scope>NUCLEOTIDE SEQUENCE [LARGE SCALE GENOMIC DNA]</scope>
    <source>
        <strain evidence="1 2">SRCM103574</strain>
    </source>
</reference>